<sequence>MVPRAFTLSPSVPCLPEVMKRSEQRQALQIFLVLCGAYVASQFYRVANAAIAPELMTELELSAEAMGGITGLFFFAFAAAQIPTGVLLDRYGARLTMTALFLVAVLGSFIFAVANGGLLLAIGRILLGVGCAAGLMGAMVVIARWYPEDRFARLSALLFVIGGGGTLLATTPLAWAVEIIGWRGAFLGMAG</sequence>
<evidence type="ECO:0000259" key="7">
    <source>
        <dbReference type="PROSITE" id="PS50850"/>
    </source>
</evidence>
<gene>
    <name evidence="8" type="ORF">METZ01_LOCUS500165</name>
</gene>
<feature type="transmembrane region" description="Helical" evidence="6">
    <location>
        <begin position="154"/>
        <end position="177"/>
    </location>
</feature>
<organism evidence="8">
    <name type="scientific">marine metagenome</name>
    <dbReference type="NCBI Taxonomy" id="408172"/>
    <lineage>
        <taxon>unclassified sequences</taxon>
        <taxon>metagenomes</taxon>
        <taxon>ecological metagenomes</taxon>
    </lineage>
</organism>
<evidence type="ECO:0000256" key="3">
    <source>
        <dbReference type="ARBA" id="ARBA00022692"/>
    </source>
</evidence>
<protein>
    <recommendedName>
        <fullName evidence="7">Major facilitator superfamily (MFS) profile domain-containing protein</fullName>
    </recommendedName>
</protein>
<dbReference type="GO" id="GO:0022857">
    <property type="term" value="F:transmembrane transporter activity"/>
    <property type="evidence" value="ECO:0007669"/>
    <property type="project" value="InterPro"/>
</dbReference>
<dbReference type="InterPro" id="IPR011701">
    <property type="entry name" value="MFS"/>
</dbReference>
<feature type="transmembrane region" description="Helical" evidence="6">
    <location>
        <begin position="120"/>
        <end position="142"/>
    </location>
</feature>
<evidence type="ECO:0000256" key="4">
    <source>
        <dbReference type="ARBA" id="ARBA00022989"/>
    </source>
</evidence>
<evidence type="ECO:0000256" key="5">
    <source>
        <dbReference type="ARBA" id="ARBA00023136"/>
    </source>
</evidence>
<evidence type="ECO:0000256" key="6">
    <source>
        <dbReference type="SAM" id="Phobius"/>
    </source>
</evidence>
<dbReference type="AlphaFoldDB" id="A0A383DS35"/>
<feature type="domain" description="Major facilitator superfamily (MFS) profile" evidence="7">
    <location>
        <begin position="29"/>
        <end position="191"/>
    </location>
</feature>
<dbReference type="InterPro" id="IPR050189">
    <property type="entry name" value="MFS_Efflux_Transporters"/>
</dbReference>
<keyword evidence="5 6" id="KW-0472">Membrane</keyword>
<dbReference type="InterPro" id="IPR020846">
    <property type="entry name" value="MFS_dom"/>
</dbReference>
<reference evidence="8" key="1">
    <citation type="submission" date="2018-05" db="EMBL/GenBank/DDBJ databases">
        <authorList>
            <person name="Lanie J.A."/>
            <person name="Ng W.-L."/>
            <person name="Kazmierczak K.M."/>
            <person name="Andrzejewski T.M."/>
            <person name="Davidsen T.M."/>
            <person name="Wayne K.J."/>
            <person name="Tettelin H."/>
            <person name="Glass J.I."/>
            <person name="Rusch D."/>
            <person name="Podicherti R."/>
            <person name="Tsui H.-C.T."/>
            <person name="Winkler M.E."/>
        </authorList>
    </citation>
    <scope>NUCLEOTIDE SEQUENCE</scope>
</reference>
<dbReference type="GO" id="GO:0005886">
    <property type="term" value="C:plasma membrane"/>
    <property type="evidence" value="ECO:0007669"/>
    <property type="project" value="UniProtKB-SubCell"/>
</dbReference>
<dbReference type="SUPFAM" id="SSF103473">
    <property type="entry name" value="MFS general substrate transporter"/>
    <property type="match status" value="1"/>
</dbReference>
<dbReference type="EMBL" id="UINC01219715">
    <property type="protein sequence ID" value="SVE47311.1"/>
    <property type="molecule type" value="Genomic_DNA"/>
</dbReference>
<feature type="transmembrane region" description="Helical" evidence="6">
    <location>
        <begin position="95"/>
        <end position="114"/>
    </location>
</feature>
<keyword evidence="2" id="KW-1003">Cell membrane</keyword>
<feature type="non-terminal residue" evidence="8">
    <location>
        <position position="191"/>
    </location>
</feature>
<dbReference type="PANTHER" id="PTHR43124">
    <property type="entry name" value="PURINE EFFLUX PUMP PBUE"/>
    <property type="match status" value="1"/>
</dbReference>
<evidence type="ECO:0000256" key="2">
    <source>
        <dbReference type="ARBA" id="ARBA00022475"/>
    </source>
</evidence>
<comment type="subcellular location">
    <subcellularLocation>
        <location evidence="1">Cell membrane</location>
        <topology evidence="1">Multi-pass membrane protein</topology>
    </subcellularLocation>
</comment>
<keyword evidence="4 6" id="KW-1133">Transmembrane helix</keyword>
<dbReference type="PANTHER" id="PTHR43124:SF3">
    <property type="entry name" value="CHLORAMPHENICOL EFFLUX PUMP RV0191"/>
    <property type="match status" value="1"/>
</dbReference>
<keyword evidence="3 6" id="KW-0812">Transmembrane</keyword>
<dbReference type="PROSITE" id="PS50850">
    <property type="entry name" value="MFS"/>
    <property type="match status" value="1"/>
</dbReference>
<feature type="transmembrane region" description="Helical" evidence="6">
    <location>
        <begin position="65"/>
        <end position="88"/>
    </location>
</feature>
<accession>A0A383DS35</accession>
<dbReference type="Pfam" id="PF07690">
    <property type="entry name" value="MFS_1"/>
    <property type="match status" value="1"/>
</dbReference>
<name>A0A383DS35_9ZZZZ</name>
<dbReference type="InterPro" id="IPR036259">
    <property type="entry name" value="MFS_trans_sf"/>
</dbReference>
<proteinExistence type="predicted"/>
<evidence type="ECO:0000313" key="8">
    <source>
        <dbReference type="EMBL" id="SVE47311.1"/>
    </source>
</evidence>
<dbReference type="Gene3D" id="1.20.1250.20">
    <property type="entry name" value="MFS general substrate transporter like domains"/>
    <property type="match status" value="1"/>
</dbReference>
<evidence type="ECO:0000256" key="1">
    <source>
        <dbReference type="ARBA" id="ARBA00004651"/>
    </source>
</evidence>
<feature type="transmembrane region" description="Helical" evidence="6">
    <location>
        <begin position="27"/>
        <end position="45"/>
    </location>
</feature>